<sequence>MDNQENAQFWHARLGHISEDRIKRLVYSKSLEIDDLDHLPACESCLKGKMAKKPFMGQKFRLEVENQTGCKIKTLRSDQGGEYLSGEFLDYQKENGILSQWTPLGMPQLNSVSERRNRTLLDMVRSMMSFTELRLSFWGYALETAAKSLNMAPSKTVAQTPY</sequence>
<dbReference type="InterPro" id="IPR025724">
    <property type="entry name" value="GAG-pre-integrase_dom"/>
</dbReference>
<dbReference type="AlphaFoldDB" id="A0AAW2WVU7"/>
<dbReference type="PANTHER" id="PTHR42648">
    <property type="entry name" value="TRANSPOSASE, PUTATIVE-RELATED"/>
    <property type="match status" value="1"/>
</dbReference>
<dbReference type="InterPro" id="IPR039537">
    <property type="entry name" value="Retrotran_Ty1/copia-like"/>
</dbReference>
<dbReference type="Gene3D" id="3.30.420.10">
    <property type="entry name" value="Ribonuclease H-like superfamily/Ribonuclease H"/>
    <property type="match status" value="1"/>
</dbReference>
<dbReference type="GO" id="GO:0003676">
    <property type="term" value="F:nucleic acid binding"/>
    <property type="evidence" value="ECO:0007669"/>
    <property type="project" value="InterPro"/>
</dbReference>
<dbReference type="InterPro" id="IPR001584">
    <property type="entry name" value="Integrase_cat-core"/>
</dbReference>
<organism evidence="2">
    <name type="scientific">Sesamum latifolium</name>
    <dbReference type="NCBI Taxonomy" id="2727402"/>
    <lineage>
        <taxon>Eukaryota</taxon>
        <taxon>Viridiplantae</taxon>
        <taxon>Streptophyta</taxon>
        <taxon>Embryophyta</taxon>
        <taxon>Tracheophyta</taxon>
        <taxon>Spermatophyta</taxon>
        <taxon>Magnoliopsida</taxon>
        <taxon>eudicotyledons</taxon>
        <taxon>Gunneridae</taxon>
        <taxon>Pentapetalae</taxon>
        <taxon>asterids</taxon>
        <taxon>lamiids</taxon>
        <taxon>Lamiales</taxon>
        <taxon>Pedaliaceae</taxon>
        <taxon>Sesamum</taxon>
    </lineage>
</organism>
<dbReference type="InterPro" id="IPR012337">
    <property type="entry name" value="RNaseH-like_sf"/>
</dbReference>
<protein>
    <recommendedName>
        <fullName evidence="1">Integrase catalytic domain-containing protein</fullName>
    </recommendedName>
</protein>
<dbReference type="InterPro" id="IPR036397">
    <property type="entry name" value="RNaseH_sf"/>
</dbReference>
<evidence type="ECO:0000313" key="2">
    <source>
        <dbReference type="EMBL" id="KAL0445633.1"/>
    </source>
</evidence>
<dbReference type="PROSITE" id="PS50994">
    <property type="entry name" value="INTEGRASE"/>
    <property type="match status" value="1"/>
</dbReference>
<feature type="domain" description="Integrase catalytic" evidence="1">
    <location>
        <begin position="73"/>
        <end position="162"/>
    </location>
</feature>
<comment type="caution">
    <text evidence="2">The sequence shown here is derived from an EMBL/GenBank/DDBJ whole genome shotgun (WGS) entry which is preliminary data.</text>
</comment>
<reference evidence="2" key="1">
    <citation type="submission" date="2020-06" db="EMBL/GenBank/DDBJ databases">
        <authorList>
            <person name="Li T."/>
            <person name="Hu X."/>
            <person name="Zhang T."/>
            <person name="Song X."/>
            <person name="Zhang H."/>
            <person name="Dai N."/>
            <person name="Sheng W."/>
            <person name="Hou X."/>
            <person name="Wei L."/>
        </authorList>
    </citation>
    <scope>NUCLEOTIDE SEQUENCE</scope>
    <source>
        <strain evidence="2">KEN1</strain>
        <tissue evidence="2">Leaf</tissue>
    </source>
</reference>
<proteinExistence type="predicted"/>
<dbReference type="Pfam" id="PF13976">
    <property type="entry name" value="gag_pre-integrs"/>
    <property type="match status" value="1"/>
</dbReference>
<name>A0AAW2WVU7_9LAMI</name>
<evidence type="ECO:0000259" key="1">
    <source>
        <dbReference type="PROSITE" id="PS50994"/>
    </source>
</evidence>
<dbReference type="PANTHER" id="PTHR42648:SF27">
    <property type="entry name" value="RNA-DIRECTED DNA POLYMERASE"/>
    <property type="match status" value="1"/>
</dbReference>
<dbReference type="EMBL" id="JACGWN010000006">
    <property type="protein sequence ID" value="KAL0445633.1"/>
    <property type="molecule type" value="Genomic_DNA"/>
</dbReference>
<dbReference type="SUPFAM" id="SSF53098">
    <property type="entry name" value="Ribonuclease H-like"/>
    <property type="match status" value="1"/>
</dbReference>
<gene>
    <name evidence="2" type="ORF">Slati_1691200</name>
</gene>
<dbReference type="GO" id="GO:0015074">
    <property type="term" value="P:DNA integration"/>
    <property type="evidence" value="ECO:0007669"/>
    <property type="project" value="InterPro"/>
</dbReference>
<reference evidence="2" key="2">
    <citation type="journal article" date="2024" name="Plant">
        <title>Genomic evolution and insights into agronomic trait innovations of Sesamum species.</title>
        <authorList>
            <person name="Miao H."/>
            <person name="Wang L."/>
            <person name="Qu L."/>
            <person name="Liu H."/>
            <person name="Sun Y."/>
            <person name="Le M."/>
            <person name="Wang Q."/>
            <person name="Wei S."/>
            <person name="Zheng Y."/>
            <person name="Lin W."/>
            <person name="Duan Y."/>
            <person name="Cao H."/>
            <person name="Xiong S."/>
            <person name="Wang X."/>
            <person name="Wei L."/>
            <person name="Li C."/>
            <person name="Ma Q."/>
            <person name="Ju M."/>
            <person name="Zhao R."/>
            <person name="Li G."/>
            <person name="Mu C."/>
            <person name="Tian Q."/>
            <person name="Mei H."/>
            <person name="Zhang T."/>
            <person name="Gao T."/>
            <person name="Zhang H."/>
        </authorList>
    </citation>
    <scope>NUCLEOTIDE SEQUENCE</scope>
    <source>
        <strain evidence="2">KEN1</strain>
    </source>
</reference>
<accession>A0AAW2WVU7</accession>